<dbReference type="AlphaFoldDB" id="A0A1I5B8Q0"/>
<reference evidence="2" key="1">
    <citation type="submission" date="2016-10" db="EMBL/GenBank/DDBJ databases">
        <authorList>
            <person name="Varghese N."/>
            <person name="Submissions S."/>
        </authorList>
    </citation>
    <scope>NUCLEOTIDE SEQUENCE [LARGE SCALE GENOMIC DNA]</scope>
    <source>
        <strain evidence="2">XJ109</strain>
    </source>
</reference>
<organism evidence="1 2">
    <name type="scientific">Algoriella xinjiangensis</name>
    <dbReference type="NCBI Taxonomy" id="684065"/>
    <lineage>
        <taxon>Bacteria</taxon>
        <taxon>Pseudomonadati</taxon>
        <taxon>Bacteroidota</taxon>
        <taxon>Flavobacteriia</taxon>
        <taxon>Flavobacteriales</taxon>
        <taxon>Weeksellaceae</taxon>
        <taxon>Algoriella</taxon>
    </lineage>
</organism>
<accession>A0A1I5B8Q0</accession>
<proteinExistence type="predicted"/>
<protein>
    <submittedName>
        <fullName evidence="1">Uncharacterized protein</fullName>
    </submittedName>
</protein>
<keyword evidence="2" id="KW-1185">Reference proteome</keyword>
<gene>
    <name evidence="1" type="ORF">SAMN05421738_12312</name>
</gene>
<name>A0A1I5B8Q0_9FLAO</name>
<dbReference type="RefSeq" id="WP_092910586.1">
    <property type="nucleotide sequence ID" value="NZ_FOUZ01000023.1"/>
</dbReference>
<dbReference type="EMBL" id="FOUZ01000023">
    <property type="protein sequence ID" value="SFN71010.1"/>
    <property type="molecule type" value="Genomic_DNA"/>
</dbReference>
<evidence type="ECO:0000313" key="2">
    <source>
        <dbReference type="Proteomes" id="UP000199149"/>
    </source>
</evidence>
<dbReference type="Proteomes" id="UP000199149">
    <property type="component" value="Unassembled WGS sequence"/>
</dbReference>
<sequence length="101" mass="11302">MSYITKVEGTPGVEVESEYFPLSNFCLTKTVLILYGSVDSILLPQLSYLYVVFNPNEFVIIRGFPNKSIVTDSIFPSGDVVLTMNRLEESYSNLEVSVLIP</sequence>
<evidence type="ECO:0000313" key="1">
    <source>
        <dbReference type="EMBL" id="SFN71010.1"/>
    </source>
</evidence>
<dbReference type="STRING" id="684065.SAMN05421738_12312"/>